<dbReference type="AlphaFoldDB" id="A0A835HTL0"/>
<evidence type="ECO:0000313" key="2">
    <source>
        <dbReference type="Proteomes" id="UP000631114"/>
    </source>
</evidence>
<accession>A0A835HTL0</accession>
<protein>
    <submittedName>
        <fullName evidence="1">Uncharacterized protein</fullName>
    </submittedName>
</protein>
<proteinExistence type="predicted"/>
<dbReference type="EMBL" id="JADFTS010000005">
    <property type="protein sequence ID" value="KAF9604551.1"/>
    <property type="molecule type" value="Genomic_DNA"/>
</dbReference>
<dbReference type="Proteomes" id="UP000631114">
    <property type="component" value="Unassembled WGS sequence"/>
</dbReference>
<keyword evidence="2" id="KW-1185">Reference proteome</keyword>
<reference evidence="1 2" key="1">
    <citation type="submission" date="2020-10" db="EMBL/GenBank/DDBJ databases">
        <title>The Coptis chinensis genome and diversification of protoberbering-type alkaloids.</title>
        <authorList>
            <person name="Wang B."/>
            <person name="Shu S."/>
            <person name="Song C."/>
            <person name="Liu Y."/>
        </authorList>
    </citation>
    <scope>NUCLEOTIDE SEQUENCE [LARGE SCALE GENOMIC DNA]</scope>
    <source>
        <strain evidence="1">HL-2020</strain>
        <tissue evidence="1">Leaf</tissue>
    </source>
</reference>
<organism evidence="1 2">
    <name type="scientific">Coptis chinensis</name>
    <dbReference type="NCBI Taxonomy" id="261450"/>
    <lineage>
        <taxon>Eukaryota</taxon>
        <taxon>Viridiplantae</taxon>
        <taxon>Streptophyta</taxon>
        <taxon>Embryophyta</taxon>
        <taxon>Tracheophyta</taxon>
        <taxon>Spermatophyta</taxon>
        <taxon>Magnoliopsida</taxon>
        <taxon>Ranunculales</taxon>
        <taxon>Ranunculaceae</taxon>
        <taxon>Coptidoideae</taxon>
        <taxon>Coptis</taxon>
    </lineage>
</organism>
<comment type="caution">
    <text evidence="1">The sequence shown here is derived from an EMBL/GenBank/DDBJ whole genome shotgun (WGS) entry which is preliminary data.</text>
</comment>
<name>A0A835HTL0_9MAGN</name>
<gene>
    <name evidence="1" type="ORF">IFM89_007672</name>
</gene>
<evidence type="ECO:0000313" key="1">
    <source>
        <dbReference type="EMBL" id="KAF9604551.1"/>
    </source>
</evidence>
<sequence>MYDGDFVKQEKINEEIVAYREAAGDFGRIMAKNARASMLPEMELVGEWVLEDASPLEENLQENEIPENWSTTNEVPIVDQTYEEMGMMELLRTMEQGQQPFTSQDDADDMHCS</sequence>